<evidence type="ECO:0000256" key="2">
    <source>
        <dbReference type="ARBA" id="ARBA00034247"/>
    </source>
</evidence>
<dbReference type="SMART" id="SM00267">
    <property type="entry name" value="GGDEF"/>
    <property type="match status" value="1"/>
</dbReference>
<name>E8UYP5_TERSS</name>
<evidence type="ECO:0000313" key="7">
    <source>
        <dbReference type="Proteomes" id="UP000006844"/>
    </source>
</evidence>
<dbReference type="EMBL" id="CP002467">
    <property type="protein sequence ID" value="ADV83198.1"/>
    <property type="molecule type" value="Genomic_DNA"/>
</dbReference>
<feature type="domain" description="GGDEF" evidence="5">
    <location>
        <begin position="310"/>
        <end position="446"/>
    </location>
</feature>
<dbReference type="GO" id="GO:0043709">
    <property type="term" value="P:cell adhesion involved in single-species biofilm formation"/>
    <property type="evidence" value="ECO:0007669"/>
    <property type="project" value="TreeGrafter"/>
</dbReference>
<dbReference type="SUPFAM" id="SSF55785">
    <property type="entry name" value="PYP-like sensor domain (PAS domain)"/>
    <property type="match status" value="2"/>
</dbReference>
<dbReference type="GO" id="GO:0005886">
    <property type="term" value="C:plasma membrane"/>
    <property type="evidence" value="ECO:0007669"/>
    <property type="project" value="TreeGrafter"/>
</dbReference>
<dbReference type="HOGENOM" id="CLU_606818_0_0_0"/>
<feature type="domain" description="PAS" evidence="3">
    <location>
        <begin position="145"/>
        <end position="215"/>
    </location>
</feature>
<dbReference type="InterPro" id="IPR013655">
    <property type="entry name" value="PAS_fold_3"/>
</dbReference>
<dbReference type="eggNOG" id="COG3706">
    <property type="taxonomic scope" value="Bacteria"/>
</dbReference>
<dbReference type="CDD" id="cd01949">
    <property type="entry name" value="GGDEF"/>
    <property type="match status" value="1"/>
</dbReference>
<dbReference type="PANTHER" id="PTHR45138:SF9">
    <property type="entry name" value="DIGUANYLATE CYCLASE DGCM-RELATED"/>
    <property type="match status" value="1"/>
</dbReference>
<dbReference type="RefSeq" id="WP_013568931.1">
    <property type="nucleotide sequence ID" value="NC_014963.1"/>
</dbReference>
<accession>E8UYP5</accession>
<dbReference type="CDD" id="cd00130">
    <property type="entry name" value="PAS"/>
    <property type="match status" value="2"/>
</dbReference>
<dbReference type="Pfam" id="PF13188">
    <property type="entry name" value="PAS_8"/>
    <property type="match status" value="1"/>
</dbReference>
<dbReference type="InterPro" id="IPR001610">
    <property type="entry name" value="PAC"/>
</dbReference>
<evidence type="ECO:0000313" key="6">
    <source>
        <dbReference type="EMBL" id="ADV83198.1"/>
    </source>
</evidence>
<dbReference type="Gene3D" id="3.30.70.270">
    <property type="match status" value="1"/>
</dbReference>
<proteinExistence type="predicted"/>
<dbReference type="SMART" id="SM00086">
    <property type="entry name" value="PAC"/>
    <property type="match status" value="2"/>
</dbReference>
<sequence length="451" mass="50308">MQKARQDGRALEMALSAMPVAISWATLADQKIIFMNRKFTETFGYEVGDFANISEWIEKTYPFLEDRALVEEKWGASFVLPGALEANIDPIEIRILCKDGTLKTILNSGVILPETGWALATFVDISERKRDEVLIQLAAQRARENQAIYHLLLDRSPEMILLAPFDESRRFVSPAVQKVTGFSPAEYLALRGLEMVHVDDHPRAMRVIEGLKNGELSQVFRYRALQKDGGYCWVEAIVTGYVDPGSQRTAGYVATVRDITEQKEREELLASHYLQLAEEASLDELTGIANRRSFNRTFHLEALRQTRSSSALAVMLVDVDYFKQYNDLYGHLPGDACLKKIAETLKQLLRRDSDLVARFGGEEFVVLVPMTDPAGAEVIARNILQAVADLGIPHEANPGGVVTVSVGVACWSRGFPLDQVLLLEQADRALYQAKEAGRNGYFLIEGKPPSS</sequence>
<dbReference type="GO" id="GO:0052621">
    <property type="term" value="F:diguanylate cyclase activity"/>
    <property type="evidence" value="ECO:0007669"/>
    <property type="project" value="UniProtKB-EC"/>
</dbReference>
<evidence type="ECO:0000259" key="3">
    <source>
        <dbReference type="PROSITE" id="PS50112"/>
    </source>
</evidence>
<dbReference type="PANTHER" id="PTHR45138">
    <property type="entry name" value="REGULATORY COMPONENTS OF SENSORY TRANSDUCTION SYSTEM"/>
    <property type="match status" value="1"/>
</dbReference>
<dbReference type="Proteomes" id="UP000006844">
    <property type="component" value="Chromosome"/>
</dbReference>
<dbReference type="GO" id="GO:1902201">
    <property type="term" value="P:negative regulation of bacterial-type flagellum-dependent cell motility"/>
    <property type="evidence" value="ECO:0007669"/>
    <property type="project" value="TreeGrafter"/>
</dbReference>
<dbReference type="OrthoDB" id="9759607at2"/>
<dbReference type="PROSITE" id="PS50112">
    <property type="entry name" value="PAS"/>
    <property type="match status" value="1"/>
</dbReference>
<dbReference type="STRING" id="401053.AciPR4_2418"/>
<dbReference type="InterPro" id="IPR000160">
    <property type="entry name" value="GGDEF_dom"/>
</dbReference>
<dbReference type="InterPro" id="IPR000700">
    <property type="entry name" value="PAS-assoc_C"/>
</dbReference>
<dbReference type="InterPro" id="IPR029787">
    <property type="entry name" value="Nucleotide_cyclase"/>
</dbReference>
<comment type="catalytic activity">
    <reaction evidence="2">
        <text>2 GTP = 3',3'-c-di-GMP + 2 diphosphate</text>
        <dbReference type="Rhea" id="RHEA:24898"/>
        <dbReference type="ChEBI" id="CHEBI:33019"/>
        <dbReference type="ChEBI" id="CHEBI:37565"/>
        <dbReference type="ChEBI" id="CHEBI:58805"/>
        <dbReference type="EC" id="2.7.7.65"/>
    </reaction>
</comment>
<dbReference type="FunFam" id="3.30.70.270:FF:000001">
    <property type="entry name" value="Diguanylate cyclase domain protein"/>
    <property type="match status" value="1"/>
</dbReference>
<dbReference type="Pfam" id="PF08447">
    <property type="entry name" value="PAS_3"/>
    <property type="match status" value="1"/>
</dbReference>
<dbReference type="InterPro" id="IPR043128">
    <property type="entry name" value="Rev_trsase/Diguanyl_cyclase"/>
</dbReference>
<dbReference type="AlphaFoldDB" id="E8UYP5"/>
<evidence type="ECO:0000259" key="5">
    <source>
        <dbReference type="PROSITE" id="PS50887"/>
    </source>
</evidence>
<dbReference type="NCBIfam" id="TIGR00229">
    <property type="entry name" value="sensory_box"/>
    <property type="match status" value="1"/>
</dbReference>
<gene>
    <name evidence="6" type="ordered locus">AciPR4_2418</name>
</gene>
<dbReference type="InterPro" id="IPR035965">
    <property type="entry name" value="PAS-like_dom_sf"/>
</dbReference>
<dbReference type="EC" id="2.7.7.65" evidence="1"/>
<dbReference type="KEGG" id="tsa:AciPR4_2418"/>
<dbReference type="InterPro" id="IPR050469">
    <property type="entry name" value="Diguanylate_Cyclase"/>
</dbReference>
<protein>
    <recommendedName>
        <fullName evidence="1">diguanylate cyclase</fullName>
        <ecNumber evidence="1">2.7.7.65</ecNumber>
    </recommendedName>
</protein>
<keyword evidence="7" id="KW-1185">Reference proteome</keyword>
<dbReference type="PROSITE" id="PS50887">
    <property type="entry name" value="GGDEF"/>
    <property type="match status" value="1"/>
</dbReference>
<dbReference type="Gene3D" id="3.30.450.20">
    <property type="entry name" value="PAS domain"/>
    <property type="match status" value="2"/>
</dbReference>
<reference evidence="6 7" key="1">
    <citation type="journal article" date="2012" name="Stand. Genomic Sci.">
        <title>Complete genome sequence of Terriglobus saanensis type strain SP1PR4(T), an Acidobacteria from tundra soil.</title>
        <authorList>
            <person name="Rawat S.R."/>
            <person name="Mannisto M.K."/>
            <person name="Starovoytov V."/>
            <person name="Goodwin L."/>
            <person name="Nolan M."/>
            <person name="Hauser L."/>
            <person name="Land M."/>
            <person name="Davenport K.W."/>
            <person name="Woyke T."/>
            <person name="Haggblom M.M."/>
        </authorList>
    </citation>
    <scope>NUCLEOTIDE SEQUENCE</scope>
    <source>
        <strain evidence="7">ATCC BAA-1853 / DSM 23119 / SP1PR4</strain>
    </source>
</reference>
<organism evidence="6 7">
    <name type="scientific">Terriglobus saanensis (strain ATCC BAA-1853 / DSM 23119 / SP1PR4)</name>
    <dbReference type="NCBI Taxonomy" id="401053"/>
    <lineage>
        <taxon>Bacteria</taxon>
        <taxon>Pseudomonadati</taxon>
        <taxon>Acidobacteriota</taxon>
        <taxon>Terriglobia</taxon>
        <taxon>Terriglobales</taxon>
        <taxon>Acidobacteriaceae</taxon>
        <taxon>Terriglobus</taxon>
    </lineage>
</organism>
<feature type="domain" description="PAC" evidence="4">
    <location>
        <begin position="218"/>
        <end position="271"/>
    </location>
</feature>
<evidence type="ECO:0000259" key="4">
    <source>
        <dbReference type="PROSITE" id="PS50113"/>
    </source>
</evidence>
<dbReference type="PROSITE" id="PS50113">
    <property type="entry name" value="PAC"/>
    <property type="match status" value="1"/>
</dbReference>
<dbReference type="NCBIfam" id="TIGR00254">
    <property type="entry name" value="GGDEF"/>
    <property type="match status" value="1"/>
</dbReference>
<dbReference type="InterPro" id="IPR000014">
    <property type="entry name" value="PAS"/>
</dbReference>
<dbReference type="Pfam" id="PF00990">
    <property type="entry name" value="GGDEF"/>
    <property type="match status" value="1"/>
</dbReference>
<dbReference type="SUPFAM" id="SSF55073">
    <property type="entry name" value="Nucleotide cyclase"/>
    <property type="match status" value="1"/>
</dbReference>
<evidence type="ECO:0000256" key="1">
    <source>
        <dbReference type="ARBA" id="ARBA00012528"/>
    </source>
</evidence>